<accession>A0ABQ9H9L8</accession>
<proteinExistence type="predicted"/>
<keyword evidence="2" id="KW-1185">Reference proteome</keyword>
<gene>
    <name evidence="1" type="ORF">PR048_017470</name>
</gene>
<dbReference type="EMBL" id="JARBHB010000006">
    <property type="protein sequence ID" value="KAJ8880997.1"/>
    <property type="molecule type" value="Genomic_DNA"/>
</dbReference>
<reference evidence="1 2" key="1">
    <citation type="submission" date="2023-02" db="EMBL/GenBank/DDBJ databases">
        <title>LHISI_Scaffold_Assembly.</title>
        <authorList>
            <person name="Stuart O.P."/>
            <person name="Cleave R."/>
            <person name="Magrath M.J.L."/>
            <person name="Mikheyev A.S."/>
        </authorList>
    </citation>
    <scope>NUCLEOTIDE SEQUENCE [LARGE SCALE GENOMIC DNA]</scope>
    <source>
        <strain evidence="1">Daus_M_001</strain>
        <tissue evidence="1">Leg muscle</tissue>
    </source>
</reference>
<name>A0ABQ9H9L8_9NEOP</name>
<sequence length="657" mass="72394">MGPLAHVPHCESERVSRPAECGARTITSSQCEVMSFSVTLELQLSDKPSIDVIQTRPSHVRRKAVIHPNMGVPVSADRTVLCDNTLSKVSQGEGNVSEFCAYESILRGRGDAVVRILSSLLPPSRRTGFSHTGIVPDDAAGRLVFLGISRLPRPYISALLHIYSPRFTIVGFQALEVKSRPNLFTPRQVNRSVLARTKLANECLWCEVQLTVMHSGGCRLFTIRSVQFRPKMTYMCVMYTIVYTVSYWVKGNAMRWRSGNTFRGGLGVSSVVRGTIVKLFAFLNRGGLYQFAQGEFSELRMCRDCCGVLLHAPKRTLVITSELVGQCGSFSIPSAAARARVEEKKKDPAMLVFACERAMICGTRALMFSLMRTSWSDQIRLLPDLPQAKWQTKNDYLTRQQLTSIRRQTGRGDVQQQGNQSPEAKYSVLLSNRAVTTSHACSVHFIQVPGSQESSPPHKKAGKFQLRTSHEVSRSAARTLHAAPVQSLARSSDGALNARGSVALIAPMSFSVSNTKKAPATIFPRAYALVSHTSTPWPTASRQLPISRGAKPAPDESALELAALMHVMVRVYKKKRERIMETAVSVCLLRHQLNGNGRGLGLNLPCAAVIKQSCNRRHLARSRTSYRLARPTPAALHYINVSTIAYPAGALLHGMEI</sequence>
<comment type="caution">
    <text evidence="1">The sequence shown here is derived from an EMBL/GenBank/DDBJ whole genome shotgun (WGS) entry which is preliminary data.</text>
</comment>
<evidence type="ECO:0000313" key="2">
    <source>
        <dbReference type="Proteomes" id="UP001159363"/>
    </source>
</evidence>
<evidence type="ECO:0000313" key="1">
    <source>
        <dbReference type="EMBL" id="KAJ8880997.1"/>
    </source>
</evidence>
<organism evidence="1 2">
    <name type="scientific">Dryococelus australis</name>
    <dbReference type="NCBI Taxonomy" id="614101"/>
    <lineage>
        <taxon>Eukaryota</taxon>
        <taxon>Metazoa</taxon>
        <taxon>Ecdysozoa</taxon>
        <taxon>Arthropoda</taxon>
        <taxon>Hexapoda</taxon>
        <taxon>Insecta</taxon>
        <taxon>Pterygota</taxon>
        <taxon>Neoptera</taxon>
        <taxon>Polyneoptera</taxon>
        <taxon>Phasmatodea</taxon>
        <taxon>Verophasmatodea</taxon>
        <taxon>Anareolatae</taxon>
        <taxon>Phasmatidae</taxon>
        <taxon>Eurycanthinae</taxon>
        <taxon>Dryococelus</taxon>
    </lineage>
</organism>
<dbReference type="Proteomes" id="UP001159363">
    <property type="component" value="Chromosome 5"/>
</dbReference>
<protein>
    <submittedName>
        <fullName evidence="1">Uncharacterized protein</fullName>
    </submittedName>
</protein>